<dbReference type="RefSeq" id="WP_072744442.1">
    <property type="nucleotide sequence ID" value="NZ_FQXR01000007.1"/>
</dbReference>
<comment type="subcellular location">
    <subcellularLocation>
        <location evidence="6">Cytoplasm</location>
    </subcellularLocation>
</comment>
<keyword evidence="9" id="KW-1185">Reference proteome</keyword>
<evidence type="ECO:0000256" key="7">
    <source>
        <dbReference type="SAM" id="Coils"/>
    </source>
</evidence>
<dbReference type="OrthoDB" id="1697399at2"/>
<keyword evidence="7" id="KW-0175">Coiled coil</keyword>
<dbReference type="PANTHER" id="PTHR34137">
    <property type="entry name" value="EXODEOXYRIBONUCLEASE 7 SMALL SUBUNIT"/>
    <property type="match status" value="1"/>
</dbReference>
<dbReference type="GO" id="GO:0005829">
    <property type="term" value="C:cytosol"/>
    <property type="evidence" value="ECO:0007669"/>
    <property type="project" value="TreeGrafter"/>
</dbReference>
<dbReference type="GO" id="GO:0008855">
    <property type="term" value="F:exodeoxyribonuclease VII activity"/>
    <property type="evidence" value="ECO:0007669"/>
    <property type="project" value="UniProtKB-UniRule"/>
</dbReference>
<keyword evidence="3 6" id="KW-0540">Nuclease</keyword>
<gene>
    <name evidence="6" type="primary">xseB</name>
    <name evidence="8" type="ORF">SAMN02745180_01780</name>
</gene>
<dbReference type="PANTHER" id="PTHR34137:SF1">
    <property type="entry name" value="EXODEOXYRIBONUCLEASE 7 SMALL SUBUNIT"/>
    <property type="match status" value="1"/>
</dbReference>
<sequence>MDLNNIPYEEGVKELEEIIDKLENEDLSLEEAFNYFKNGIELYQYLSKRLTEVEGEIKIILKDEKGVEIEESFQMEG</sequence>
<dbReference type="Pfam" id="PF02609">
    <property type="entry name" value="Exonuc_VII_S"/>
    <property type="match status" value="1"/>
</dbReference>
<proteinExistence type="inferred from homology"/>
<dbReference type="InterPro" id="IPR037004">
    <property type="entry name" value="Exonuc_VII_ssu_sf"/>
</dbReference>
<dbReference type="Gene3D" id="1.10.287.1040">
    <property type="entry name" value="Exonuclease VII, small subunit"/>
    <property type="match status" value="1"/>
</dbReference>
<dbReference type="GO" id="GO:0006308">
    <property type="term" value="P:DNA catabolic process"/>
    <property type="evidence" value="ECO:0007669"/>
    <property type="project" value="UniProtKB-UniRule"/>
</dbReference>
<protein>
    <recommendedName>
        <fullName evidence="6">Exodeoxyribonuclease 7 small subunit</fullName>
        <ecNumber evidence="6">3.1.11.6</ecNumber>
    </recommendedName>
    <alternativeName>
        <fullName evidence="6">Exodeoxyribonuclease VII small subunit</fullName>
        <shortName evidence="6">Exonuclease VII small subunit</shortName>
    </alternativeName>
</protein>
<evidence type="ECO:0000313" key="9">
    <source>
        <dbReference type="Proteomes" id="UP000184389"/>
    </source>
</evidence>
<name>A0A1M5XP36_9FIRM</name>
<evidence type="ECO:0000256" key="3">
    <source>
        <dbReference type="ARBA" id="ARBA00022722"/>
    </source>
</evidence>
<feature type="coiled-coil region" evidence="7">
    <location>
        <begin position="5"/>
        <end position="32"/>
    </location>
</feature>
<evidence type="ECO:0000313" key="8">
    <source>
        <dbReference type="EMBL" id="SHI01595.1"/>
    </source>
</evidence>
<keyword evidence="4 6" id="KW-0378">Hydrolase</keyword>
<keyword evidence="2 6" id="KW-0963">Cytoplasm</keyword>
<comment type="function">
    <text evidence="6">Bidirectionally degrades single-stranded DNA into large acid-insoluble oligonucleotides, which are then degraded further into small acid-soluble oligonucleotides.</text>
</comment>
<comment type="catalytic activity">
    <reaction evidence="6">
        <text>Exonucleolytic cleavage in either 5'- to 3'- or 3'- to 5'-direction to yield nucleoside 5'-phosphates.</text>
        <dbReference type="EC" id="3.1.11.6"/>
    </reaction>
</comment>
<keyword evidence="5 6" id="KW-0269">Exonuclease</keyword>
<dbReference type="SUPFAM" id="SSF116842">
    <property type="entry name" value="XseB-like"/>
    <property type="match status" value="1"/>
</dbReference>
<evidence type="ECO:0000256" key="4">
    <source>
        <dbReference type="ARBA" id="ARBA00022801"/>
    </source>
</evidence>
<dbReference type="STRING" id="1123281.SAMN02745180_01780"/>
<dbReference type="EC" id="3.1.11.6" evidence="6"/>
<accession>A0A1M5XP36</accession>
<evidence type="ECO:0000256" key="6">
    <source>
        <dbReference type="HAMAP-Rule" id="MF_00337"/>
    </source>
</evidence>
<comment type="similarity">
    <text evidence="1 6">Belongs to the XseB family.</text>
</comment>
<dbReference type="Proteomes" id="UP000184389">
    <property type="component" value="Unassembled WGS sequence"/>
</dbReference>
<dbReference type="HAMAP" id="MF_00337">
    <property type="entry name" value="Exonuc_7_S"/>
    <property type="match status" value="1"/>
</dbReference>
<evidence type="ECO:0000256" key="2">
    <source>
        <dbReference type="ARBA" id="ARBA00022490"/>
    </source>
</evidence>
<reference evidence="8 9" key="1">
    <citation type="submission" date="2016-11" db="EMBL/GenBank/DDBJ databases">
        <authorList>
            <person name="Jaros S."/>
            <person name="Januszkiewicz K."/>
            <person name="Wedrychowicz H."/>
        </authorList>
    </citation>
    <scope>NUCLEOTIDE SEQUENCE [LARGE SCALE GENOMIC DNA]</scope>
    <source>
        <strain evidence="8 9">DSM 13106</strain>
    </source>
</reference>
<dbReference type="NCBIfam" id="TIGR01280">
    <property type="entry name" value="xseB"/>
    <property type="match status" value="1"/>
</dbReference>
<dbReference type="GO" id="GO:0009318">
    <property type="term" value="C:exodeoxyribonuclease VII complex"/>
    <property type="evidence" value="ECO:0007669"/>
    <property type="project" value="UniProtKB-UniRule"/>
</dbReference>
<organism evidence="8 9">
    <name type="scientific">Sporanaerobacter acetigenes DSM 13106</name>
    <dbReference type="NCBI Taxonomy" id="1123281"/>
    <lineage>
        <taxon>Bacteria</taxon>
        <taxon>Bacillati</taxon>
        <taxon>Bacillota</taxon>
        <taxon>Tissierellia</taxon>
        <taxon>Tissierellales</taxon>
        <taxon>Sporanaerobacteraceae</taxon>
        <taxon>Sporanaerobacter</taxon>
    </lineage>
</organism>
<evidence type="ECO:0000256" key="5">
    <source>
        <dbReference type="ARBA" id="ARBA00022839"/>
    </source>
</evidence>
<dbReference type="AlphaFoldDB" id="A0A1M5XP36"/>
<evidence type="ECO:0000256" key="1">
    <source>
        <dbReference type="ARBA" id="ARBA00009998"/>
    </source>
</evidence>
<dbReference type="PIRSF" id="PIRSF006488">
    <property type="entry name" value="Exonuc_VII_S"/>
    <property type="match status" value="1"/>
</dbReference>
<dbReference type="EMBL" id="FQXR01000007">
    <property type="protein sequence ID" value="SHI01595.1"/>
    <property type="molecule type" value="Genomic_DNA"/>
</dbReference>
<comment type="subunit">
    <text evidence="6">Heterooligomer composed of large and small subunits.</text>
</comment>
<dbReference type="InterPro" id="IPR003761">
    <property type="entry name" value="Exonuc_VII_S"/>
</dbReference>